<dbReference type="RefSeq" id="XP_025426702.1">
    <property type="nucleotide sequence ID" value="XM_025579821.1"/>
</dbReference>
<accession>A0A318ZB97</accession>
<name>A0A318ZB97_9EURO</name>
<organism evidence="1 2">
    <name type="scientific">Aspergillus saccharolyticus JOP 1030-1</name>
    <dbReference type="NCBI Taxonomy" id="1450539"/>
    <lineage>
        <taxon>Eukaryota</taxon>
        <taxon>Fungi</taxon>
        <taxon>Dikarya</taxon>
        <taxon>Ascomycota</taxon>
        <taxon>Pezizomycotina</taxon>
        <taxon>Eurotiomycetes</taxon>
        <taxon>Eurotiomycetidae</taxon>
        <taxon>Eurotiales</taxon>
        <taxon>Aspergillaceae</taxon>
        <taxon>Aspergillus</taxon>
        <taxon>Aspergillus subgen. Circumdati</taxon>
    </lineage>
</organism>
<sequence length="241" mass="26836">MSMPEACKAGFYAGSDWLSDILATLEGKATGLRLNYSTNTERQYLRFHRNSSKYPSFGCLHSTHSSYTLELLLLLLCCMLYDIQKITVCTVAVTPNKHRHILACISKYQSTCLNLIIQVASNMCNGRVLAADKISRLLVCPVAAMLTVALSVVQALSERSMSLCQQRIVSRGMDASIQELAEAGRPECWMGGIRHRSLPMVNSSLRPSSDIILPAGRWLQMPREMPKSPSVWWVQNPLDIS</sequence>
<proteinExistence type="predicted"/>
<protein>
    <submittedName>
        <fullName evidence="1">Uncharacterized protein</fullName>
    </submittedName>
</protein>
<reference evidence="1 2" key="1">
    <citation type="submission" date="2016-12" db="EMBL/GenBank/DDBJ databases">
        <title>The genomes of Aspergillus section Nigri reveals drivers in fungal speciation.</title>
        <authorList>
            <consortium name="DOE Joint Genome Institute"/>
            <person name="Vesth T.C."/>
            <person name="Nybo J."/>
            <person name="Theobald S."/>
            <person name="Brandl J."/>
            <person name="Frisvad J.C."/>
            <person name="Nielsen K.F."/>
            <person name="Lyhne E.K."/>
            <person name="Kogle M.E."/>
            <person name="Kuo A."/>
            <person name="Riley R."/>
            <person name="Clum A."/>
            <person name="Nolan M."/>
            <person name="Lipzen A."/>
            <person name="Salamov A."/>
            <person name="Henrissat B."/>
            <person name="Wiebenga A."/>
            <person name="De Vries R.P."/>
            <person name="Grigoriev I.V."/>
            <person name="Mortensen U.H."/>
            <person name="Andersen M.R."/>
            <person name="Baker S.E."/>
        </authorList>
    </citation>
    <scope>NUCLEOTIDE SEQUENCE [LARGE SCALE GENOMIC DNA]</scope>
    <source>
        <strain evidence="1 2">JOP 1030-1</strain>
    </source>
</reference>
<keyword evidence="2" id="KW-1185">Reference proteome</keyword>
<evidence type="ECO:0000313" key="1">
    <source>
        <dbReference type="EMBL" id="PYH40720.1"/>
    </source>
</evidence>
<gene>
    <name evidence="1" type="ORF">BP01DRAFT_426895</name>
</gene>
<dbReference type="Proteomes" id="UP000248349">
    <property type="component" value="Unassembled WGS sequence"/>
</dbReference>
<dbReference type="EMBL" id="KZ821278">
    <property type="protein sequence ID" value="PYH40720.1"/>
    <property type="molecule type" value="Genomic_DNA"/>
</dbReference>
<dbReference type="AlphaFoldDB" id="A0A318ZB97"/>
<evidence type="ECO:0000313" key="2">
    <source>
        <dbReference type="Proteomes" id="UP000248349"/>
    </source>
</evidence>
<dbReference type="GeneID" id="37081050"/>